<keyword evidence="1" id="KW-0732">Signal</keyword>
<proteinExistence type="predicted"/>
<reference evidence="2 3" key="1">
    <citation type="submission" date="2014-07" db="EMBL/GenBank/DDBJ databases">
        <title>Draft genome of Clostridium sulfidigenes 113A isolated from sediments associated with methane hydrate from Krishna Godavari basin.</title>
        <authorList>
            <person name="Honkalas V.S."/>
            <person name="Dabir A.P."/>
            <person name="Arora P."/>
            <person name="Dhakephalkar P.K."/>
        </authorList>
    </citation>
    <scope>NUCLEOTIDE SEQUENCE [LARGE SCALE GENOMIC DNA]</scope>
    <source>
        <strain evidence="2 3">113A</strain>
    </source>
</reference>
<gene>
    <name evidence="2" type="ORF">IO99_08180</name>
</gene>
<organism evidence="2 3">
    <name type="scientific">Clostridium sulfidigenes</name>
    <dbReference type="NCBI Taxonomy" id="318464"/>
    <lineage>
        <taxon>Bacteria</taxon>
        <taxon>Bacillati</taxon>
        <taxon>Bacillota</taxon>
        <taxon>Clostridia</taxon>
        <taxon>Eubacteriales</taxon>
        <taxon>Clostridiaceae</taxon>
        <taxon>Clostridium</taxon>
    </lineage>
</organism>
<accession>A0A084JD13</accession>
<evidence type="ECO:0000313" key="3">
    <source>
        <dbReference type="Proteomes" id="UP000028542"/>
    </source>
</evidence>
<dbReference type="Proteomes" id="UP000028542">
    <property type="component" value="Unassembled WGS sequence"/>
</dbReference>
<sequence length="108" mass="12044">MKKFTTTLVILIALILSTSIVALASDNATYKEGIYTLADFAPTKDNLYTIRNISSKDNSYLIVMDENLTSLQFLRLEPKSPIHDLIPLTPKYRIVIFGAGEVLIKPAK</sequence>
<protein>
    <submittedName>
        <fullName evidence="2">Uncharacterized protein</fullName>
    </submittedName>
</protein>
<feature type="chain" id="PRO_5001777207" evidence="1">
    <location>
        <begin position="25"/>
        <end position="108"/>
    </location>
</feature>
<keyword evidence="3" id="KW-1185">Reference proteome</keyword>
<comment type="caution">
    <text evidence="2">The sequence shown here is derived from an EMBL/GenBank/DDBJ whole genome shotgun (WGS) entry which is preliminary data.</text>
</comment>
<evidence type="ECO:0000313" key="2">
    <source>
        <dbReference type="EMBL" id="KEZ86847.1"/>
    </source>
</evidence>
<dbReference type="eggNOG" id="ENOG50323HP">
    <property type="taxonomic scope" value="Bacteria"/>
</dbReference>
<feature type="signal peptide" evidence="1">
    <location>
        <begin position="1"/>
        <end position="24"/>
    </location>
</feature>
<dbReference type="RefSeq" id="WP_035132130.1">
    <property type="nucleotide sequence ID" value="NZ_JPMD01000017.1"/>
</dbReference>
<evidence type="ECO:0000256" key="1">
    <source>
        <dbReference type="SAM" id="SignalP"/>
    </source>
</evidence>
<name>A0A084JD13_9CLOT</name>
<dbReference type="AlphaFoldDB" id="A0A084JD13"/>
<dbReference type="EMBL" id="JPMD01000017">
    <property type="protein sequence ID" value="KEZ86847.1"/>
    <property type="molecule type" value="Genomic_DNA"/>
</dbReference>